<evidence type="ECO:0000313" key="4">
    <source>
        <dbReference type="EMBL" id="MBA8889969.1"/>
    </source>
</evidence>
<feature type="compositionally biased region" description="Low complexity" evidence="1">
    <location>
        <begin position="1"/>
        <end position="17"/>
    </location>
</feature>
<comment type="caution">
    <text evidence="4">The sequence shown here is derived from an EMBL/GenBank/DDBJ whole genome shotgun (WGS) entry which is preliminary data.</text>
</comment>
<evidence type="ECO:0008006" key="6">
    <source>
        <dbReference type="Google" id="ProtNLM"/>
    </source>
</evidence>
<dbReference type="Gene3D" id="3.40.390.10">
    <property type="entry name" value="Collagenase (Catalytic Domain)"/>
    <property type="match status" value="1"/>
</dbReference>
<dbReference type="EMBL" id="JACGXL010000009">
    <property type="protein sequence ID" value="MBA8889969.1"/>
    <property type="molecule type" value="Genomic_DNA"/>
</dbReference>
<dbReference type="SUPFAM" id="SSF55486">
    <property type="entry name" value="Metalloproteases ('zincins'), catalytic domain"/>
    <property type="match status" value="1"/>
</dbReference>
<name>A0A839F8B0_9GAMM</name>
<dbReference type="Pfam" id="PF13699">
    <property type="entry name" value="eCIS_core"/>
    <property type="match status" value="1"/>
</dbReference>
<evidence type="ECO:0000313" key="5">
    <source>
        <dbReference type="Proteomes" id="UP000550401"/>
    </source>
</evidence>
<proteinExistence type="predicted"/>
<dbReference type="InterPro" id="IPR025295">
    <property type="entry name" value="eCIS_core_dom"/>
</dbReference>
<accession>A0A839F8B0</accession>
<dbReference type="Pfam" id="PF14521">
    <property type="entry name" value="Aspzincin_M35"/>
    <property type="match status" value="1"/>
</dbReference>
<sequence length="729" mass="77189">MHASARSSSATAAAAEPAARDAATRPRLPGAPTTATAHGFDLARVPARAAPMQRKPAISTPGDAFEREADAVADRVLRMADPQAIGVTPPAVQRKCAACEDDEKKKLHAKHDAPTANDATLDTDVAAHAARHGGRPLSHDLRAYFEPRFGHDFSQVRVHTDGDAAQAARGVQARAYTLGRDIVFGAGQYAPATSSGRHLLAHELTHVVQQGGTRRATTTTAAGTVQRAPPAPSTAAGSDFDIVGKPGSAAGHTTRIHFDKNSDTIDSDEDKKLAPFKSDEVTLNAHQSEEEAAGTAGKRATAAKAALVALGHPAATIHVTVVGVTAQLDYANARIVEIVPKGKKATKSKCPVSPKLADMAVSCKGVKRSAPFRAAVKAARDAIAKSRDKLKKDVAKGTPDAATLAVVKTHFAKPSNADKVRTKLGEIDAFLKNLPAITECHNECDPDCANPAYWDPNRTKIVLCAGFDGRDPQAQAGLVMHEATHGVPTIQSQDLGYASDRIINFLDETHAFKNTDSYTTLVRDLTSIGKFADDVPKDTFSGLGKHKIGGVDVDDKDTIGEAAALAEKWCIWAYQDLQFLYGGIQDAIAGSKTLNGPNLKEVQGSLHTHFGLTDAALKPTFADQTKVAALEDHFERFGINTFNQPVAFAKAAPAKDTAWGTSKPDVPGGKAVVQPNVDVGDDFWAKSSPQARARLLIEAMVRASKDASAAKANAYALFAFDRSKTPERL</sequence>
<feature type="domain" description="eCIS core" evidence="2">
    <location>
        <begin position="136"/>
        <end position="213"/>
    </location>
</feature>
<dbReference type="GO" id="GO:0004222">
    <property type="term" value="F:metalloendopeptidase activity"/>
    <property type="evidence" value="ECO:0007669"/>
    <property type="project" value="InterPro"/>
</dbReference>
<dbReference type="InterPro" id="IPR024079">
    <property type="entry name" value="MetalloPept_cat_dom_sf"/>
</dbReference>
<feature type="domain" description="Lysine-specific metallo-endopeptidase" evidence="3">
    <location>
        <begin position="405"/>
        <end position="519"/>
    </location>
</feature>
<reference evidence="4 5" key="1">
    <citation type="submission" date="2020-07" db="EMBL/GenBank/DDBJ databases">
        <title>Genomic Encyclopedia of Type Strains, Phase IV (KMG-V): Genome sequencing to study the core and pangenomes of soil and plant-associated prokaryotes.</title>
        <authorList>
            <person name="Whitman W."/>
        </authorList>
    </citation>
    <scope>NUCLEOTIDE SEQUENCE [LARGE SCALE GENOMIC DNA]</scope>
    <source>
        <strain evidence="4 5">RH2WT43</strain>
    </source>
</reference>
<evidence type="ECO:0000259" key="3">
    <source>
        <dbReference type="Pfam" id="PF14521"/>
    </source>
</evidence>
<evidence type="ECO:0000259" key="2">
    <source>
        <dbReference type="Pfam" id="PF13699"/>
    </source>
</evidence>
<keyword evidence="5" id="KW-1185">Reference proteome</keyword>
<evidence type="ECO:0000256" key="1">
    <source>
        <dbReference type="SAM" id="MobiDB-lite"/>
    </source>
</evidence>
<gene>
    <name evidence="4" type="ORF">FHW12_004216</name>
</gene>
<feature type="region of interest" description="Disordered" evidence="1">
    <location>
        <begin position="211"/>
        <end position="239"/>
    </location>
</feature>
<feature type="compositionally biased region" description="Low complexity" evidence="1">
    <location>
        <begin position="211"/>
        <end position="227"/>
    </location>
</feature>
<protein>
    <recommendedName>
        <fullName evidence="6">DUF4157 domain-containing protein</fullName>
    </recommendedName>
</protein>
<dbReference type="AlphaFoldDB" id="A0A839F8B0"/>
<dbReference type="RefSeq" id="WP_182533001.1">
    <property type="nucleotide sequence ID" value="NZ_JACGXL010000009.1"/>
</dbReference>
<dbReference type="InterPro" id="IPR029463">
    <property type="entry name" value="Lys_MEP"/>
</dbReference>
<dbReference type="Proteomes" id="UP000550401">
    <property type="component" value="Unassembled WGS sequence"/>
</dbReference>
<feature type="region of interest" description="Disordered" evidence="1">
    <location>
        <begin position="1"/>
        <end position="38"/>
    </location>
</feature>
<organism evidence="4 5">
    <name type="scientific">Dokdonella fugitiva</name>
    <dbReference type="NCBI Taxonomy" id="328517"/>
    <lineage>
        <taxon>Bacteria</taxon>
        <taxon>Pseudomonadati</taxon>
        <taxon>Pseudomonadota</taxon>
        <taxon>Gammaproteobacteria</taxon>
        <taxon>Lysobacterales</taxon>
        <taxon>Rhodanobacteraceae</taxon>
        <taxon>Dokdonella</taxon>
    </lineage>
</organism>